<sequence length="59" mass="7120">MTKVFCDICKKEIECDSEASEYKVKRLTHSFHESWWVRLTVHKDCWRALCKSIAEKEEK</sequence>
<organism evidence="1">
    <name type="scientific">Siphoviridae sp. ctRPk8</name>
    <dbReference type="NCBI Taxonomy" id="2827870"/>
    <lineage>
        <taxon>Viruses</taxon>
        <taxon>Duplodnaviria</taxon>
        <taxon>Heunggongvirae</taxon>
        <taxon>Uroviricota</taxon>
        <taxon>Caudoviricetes</taxon>
    </lineage>
</organism>
<dbReference type="EMBL" id="BK032606">
    <property type="protein sequence ID" value="DAF50939.1"/>
    <property type="molecule type" value="Genomic_DNA"/>
</dbReference>
<proteinExistence type="predicted"/>
<reference evidence="1" key="1">
    <citation type="journal article" date="2021" name="Proc. Natl. Acad. Sci. U.S.A.">
        <title>A Catalog of Tens of Thousands of Viruses from Human Metagenomes Reveals Hidden Associations with Chronic Diseases.</title>
        <authorList>
            <person name="Tisza M.J."/>
            <person name="Buck C.B."/>
        </authorList>
    </citation>
    <scope>NUCLEOTIDE SEQUENCE</scope>
    <source>
        <strain evidence="1">CtRPk8</strain>
    </source>
</reference>
<protein>
    <submittedName>
        <fullName evidence="1">Splicing factor 3B subunit 4 complex, splicing, RNA, protein</fullName>
    </submittedName>
</protein>
<evidence type="ECO:0000313" key="1">
    <source>
        <dbReference type="EMBL" id="DAF50939.1"/>
    </source>
</evidence>
<name>A0A8S5SJD3_9CAUD</name>
<accession>A0A8S5SJD3</accession>